<feature type="domain" description="2Fe-2S ferredoxin-type" evidence="4">
    <location>
        <begin position="80"/>
        <end position="156"/>
    </location>
</feature>
<dbReference type="InterPro" id="IPR001041">
    <property type="entry name" value="2Fe-2S_ferredoxin-type"/>
</dbReference>
<dbReference type="SUPFAM" id="SSF47741">
    <property type="entry name" value="CO dehydrogenase ISP C-domain like"/>
    <property type="match status" value="1"/>
</dbReference>
<evidence type="ECO:0000256" key="1">
    <source>
        <dbReference type="ARBA" id="ARBA00022723"/>
    </source>
</evidence>
<dbReference type="RefSeq" id="WP_141284419.1">
    <property type="nucleotide sequence ID" value="NZ_BAAAEW010000008.1"/>
</dbReference>
<keyword evidence="6" id="KW-1185">Reference proteome</keyword>
<evidence type="ECO:0000313" key="6">
    <source>
        <dbReference type="Proteomes" id="UP001500279"/>
    </source>
</evidence>
<dbReference type="InterPro" id="IPR052914">
    <property type="entry name" value="Aldehyde_Oxdr_Iron-Sulfur"/>
</dbReference>
<accession>A0ABN1JYF6</accession>
<name>A0ABN1JYF6_9BURK</name>
<keyword evidence="1" id="KW-0479">Metal-binding</keyword>
<gene>
    <name evidence="5" type="ORF">GCM10009107_19870</name>
</gene>
<dbReference type="InterPro" id="IPR036010">
    <property type="entry name" value="2Fe-2S_ferredoxin-like_sf"/>
</dbReference>
<dbReference type="Pfam" id="PF00111">
    <property type="entry name" value="Fer2"/>
    <property type="match status" value="1"/>
</dbReference>
<dbReference type="CDD" id="cd00207">
    <property type="entry name" value="fer2"/>
    <property type="match status" value="1"/>
</dbReference>
<protein>
    <recommendedName>
        <fullName evidence="4">2Fe-2S ferredoxin-type domain-containing protein</fullName>
    </recommendedName>
</protein>
<dbReference type="Gene3D" id="3.10.20.30">
    <property type="match status" value="1"/>
</dbReference>
<dbReference type="InterPro" id="IPR036884">
    <property type="entry name" value="2Fe-2S-bd_dom_sf"/>
</dbReference>
<dbReference type="InterPro" id="IPR006058">
    <property type="entry name" value="2Fe2S_fd_BS"/>
</dbReference>
<dbReference type="Pfam" id="PF01799">
    <property type="entry name" value="Fer2_2"/>
    <property type="match status" value="1"/>
</dbReference>
<dbReference type="Proteomes" id="UP001500279">
    <property type="component" value="Unassembled WGS sequence"/>
</dbReference>
<reference evidence="5 6" key="1">
    <citation type="journal article" date="2019" name="Int. J. Syst. Evol. Microbiol.">
        <title>The Global Catalogue of Microorganisms (GCM) 10K type strain sequencing project: providing services to taxonomists for standard genome sequencing and annotation.</title>
        <authorList>
            <consortium name="The Broad Institute Genomics Platform"/>
            <consortium name="The Broad Institute Genome Sequencing Center for Infectious Disease"/>
            <person name="Wu L."/>
            <person name="Ma J."/>
        </authorList>
    </citation>
    <scope>NUCLEOTIDE SEQUENCE [LARGE SCALE GENOMIC DNA]</scope>
    <source>
        <strain evidence="5 6">JCM 15503</strain>
    </source>
</reference>
<dbReference type="PROSITE" id="PS51085">
    <property type="entry name" value="2FE2S_FER_2"/>
    <property type="match status" value="1"/>
</dbReference>
<dbReference type="InterPro" id="IPR012675">
    <property type="entry name" value="Beta-grasp_dom_sf"/>
</dbReference>
<organism evidence="5 6">
    <name type="scientific">Ideonella azotifigens</name>
    <dbReference type="NCBI Taxonomy" id="513160"/>
    <lineage>
        <taxon>Bacteria</taxon>
        <taxon>Pseudomonadati</taxon>
        <taxon>Pseudomonadota</taxon>
        <taxon>Betaproteobacteria</taxon>
        <taxon>Burkholderiales</taxon>
        <taxon>Sphaerotilaceae</taxon>
        <taxon>Ideonella</taxon>
    </lineage>
</organism>
<keyword evidence="2" id="KW-0560">Oxidoreductase</keyword>
<comment type="caution">
    <text evidence="5">The sequence shown here is derived from an EMBL/GenBank/DDBJ whole genome shotgun (WGS) entry which is preliminary data.</text>
</comment>
<dbReference type="PROSITE" id="PS00197">
    <property type="entry name" value="2FE2S_FER_1"/>
    <property type="match status" value="1"/>
</dbReference>
<dbReference type="Gene3D" id="1.10.150.120">
    <property type="entry name" value="[2Fe-2S]-binding domain"/>
    <property type="match status" value="1"/>
</dbReference>
<dbReference type="EMBL" id="BAAAEW010000008">
    <property type="protein sequence ID" value="GAA0749297.1"/>
    <property type="molecule type" value="Genomic_DNA"/>
</dbReference>
<dbReference type="PANTHER" id="PTHR45331">
    <property type="entry name" value="OXIDOREDUCTASE, IRON-SULPHUR BINDING SUBUNIT-RELATED-RELATED"/>
    <property type="match status" value="1"/>
</dbReference>
<evidence type="ECO:0000259" key="4">
    <source>
        <dbReference type="PROSITE" id="PS51085"/>
    </source>
</evidence>
<evidence type="ECO:0000256" key="3">
    <source>
        <dbReference type="ARBA" id="ARBA00023004"/>
    </source>
</evidence>
<dbReference type="SUPFAM" id="SSF54292">
    <property type="entry name" value="2Fe-2S ferredoxin-like"/>
    <property type="match status" value="1"/>
</dbReference>
<evidence type="ECO:0000313" key="5">
    <source>
        <dbReference type="EMBL" id="GAA0749297.1"/>
    </source>
</evidence>
<keyword evidence="3" id="KW-0408">Iron</keyword>
<proteinExistence type="predicted"/>
<dbReference type="InterPro" id="IPR002888">
    <property type="entry name" value="2Fe-2S-bd"/>
</dbReference>
<evidence type="ECO:0000256" key="2">
    <source>
        <dbReference type="ARBA" id="ARBA00023002"/>
    </source>
</evidence>
<sequence>MKHPIETDPPVELSADEAALLSEMPDLDGVGQSRRTFMMSSAAGGVGLFAANLLAQEAALAQMPLAEGAATALIKAQNVVNVTFQVNGVQKTLEIDSRVVLLDALRERLAMTGSKKGCDQGQCGACTVLVDGERVLSCLTLAATLEGREVTTIEGLAQGNQLHPVQAAFIKHDGFQCGYCTPGQICSAVGMLGEARRGDVSHVTADVSKTTTRLTDEEIKERMSGNICRCGAYPGIVAAVQEVHSGRQTAQTWQFATETQLASVRKEDGHETV</sequence>
<dbReference type="InterPro" id="IPR006311">
    <property type="entry name" value="TAT_signal"/>
</dbReference>
<dbReference type="PROSITE" id="PS51318">
    <property type="entry name" value="TAT"/>
    <property type="match status" value="1"/>
</dbReference>